<dbReference type="PROSITE" id="PS00720">
    <property type="entry name" value="RASGEF"/>
    <property type="match status" value="1"/>
</dbReference>
<dbReference type="InterPro" id="IPR023578">
    <property type="entry name" value="Ras_GEF_dom_sf"/>
</dbReference>
<organism evidence="7 8">
    <name type="scientific">Chaetorhynchus papuensis</name>
    <name type="common">pygmy drongo</name>
    <dbReference type="NCBI Taxonomy" id="254446"/>
    <lineage>
        <taxon>Eukaryota</taxon>
        <taxon>Metazoa</taxon>
        <taxon>Chordata</taxon>
        <taxon>Craniata</taxon>
        <taxon>Vertebrata</taxon>
        <taxon>Euteleostomi</taxon>
        <taxon>Archelosauria</taxon>
        <taxon>Archosauria</taxon>
        <taxon>Dinosauria</taxon>
        <taxon>Saurischia</taxon>
        <taxon>Theropoda</taxon>
        <taxon>Coelurosauria</taxon>
        <taxon>Aves</taxon>
        <taxon>Neognathae</taxon>
        <taxon>Neoaves</taxon>
        <taxon>Telluraves</taxon>
        <taxon>Australaves</taxon>
        <taxon>Passeriformes</taxon>
        <taxon>Rhipiduridae</taxon>
        <taxon>Chaetorhynchus</taxon>
    </lineage>
</organism>
<dbReference type="SUPFAM" id="SSF54236">
    <property type="entry name" value="Ubiquitin-like"/>
    <property type="match status" value="1"/>
</dbReference>
<evidence type="ECO:0000259" key="5">
    <source>
        <dbReference type="PROSITE" id="PS50200"/>
    </source>
</evidence>
<protein>
    <submittedName>
        <fullName evidence="7">RGL1 protein</fullName>
    </submittedName>
</protein>
<accession>A0A7K8ILF9</accession>
<dbReference type="Gene3D" id="3.10.20.90">
    <property type="entry name" value="Phosphatidylinositol 3-kinase Catalytic Subunit, Chain A, domain 1"/>
    <property type="match status" value="1"/>
</dbReference>
<dbReference type="Gene3D" id="1.20.870.10">
    <property type="entry name" value="Son of sevenless (SoS) protein Chain: S domain 1"/>
    <property type="match status" value="1"/>
</dbReference>
<gene>
    <name evidence="7" type="primary">Rgl1</name>
    <name evidence="7" type="ORF">CHAPAP_R10965</name>
</gene>
<dbReference type="GO" id="GO:0005085">
    <property type="term" value="F:guanyl-nucleotide exchange factor activity"/>
    <property type="evidence" value="ECO:0007669"/>
    <property type="project" value="UniProtKB-KW"/>
</dbReference>
<feature type="domain" description="Ras-associating" evidence="5">
    <location>
        <begin position="644"/>
        <end position="730"/>
    </location>
</feature>
<dbReference type="PROSITE" id="PS50212">
    <property type="entry name" value="RASGEF_NTER"/>
    <property type="match status" value="1"/>
</dbReference>
<dbReference type="GO" id="GO:0005886">
    <property type="term" value="C:plasma membrane"/>
    <property type="evidence" value="ECO:0007669"/>
    <property type="project" value="TreeGrafter"/>
</dbReference>
<evidence type="ECO:0000256" key="3">
    <source>
        <dbReference type="SAM" id="MobiDB-lite"/>
    </source>
</evidence>
<feature type="domain" description="N-terminal Ras-GEF" evidence="6">
    <location>
        <begin position="62"/>
        <end position="193"/>
    </location>
</feature>
<evidence type="ECO:0000259" key="4">
    <source>
        <dbReference type="PROSITE" id="PS50009"/>
    </source>
</evidence>
<evidence type="ECO:0000259" key="6">
    <source>
        <dbReference type="PROSITE" id="PS50212"/>
    </source>
</evidence>
<feature type="non-terminal residue" evidence="7">
    <location>
        <position position="1"/>
    </location>
</feature>
<dbReference type="SUPFAM" id="SSF48366">
    <property type="entry name" value="Ras GEF"/>
    <property type="match status" value="1"/>
</dbReference>
<dbReference type="InterPro" id="IPR036964">
    <property type="entry name" value="RASGEF_cat_dom_sf"/>
</dbReference>
<feature type="compositionally biased region" description="Polar residues" evidence="3">
    <location>
        <begin position="544"/>
        <end position="557"/>
    </location>
</feature>
<dbReference type="InterPro" id="IPR008937">
    <property type="entry name" value="Ras-like_GEF"/>
</dbReference>
<reference evidence="7 8" key="1">
    <citation type="submission" date="2019-09" db="EMBL/GenBank/DDBJ databases">
        <title>Bird 10,000 Genomes (B10K) Project - Family phase.</title>
        <authorList>
            <person name="Zhang G."/>
        </authorList>
    </citation>
    <scope>NUCLEOTIDE SEQUENCE [LARGE SCALE GENOMIC DNA]</scope>
    <source>
        <strain evidence="7">B10K-CU-031-19</strain>
        <tissue evidence="7">Muscle</tissue>
    </source>
</reference>
<dbReference type="CDD" id="cd06224">
    <property type="entry name" value="REM"/>
    <property type="match status" value="1"/>
</dbReference>
<dbReference type="SMART" id="SM00229">
    <property type="entry name" value="RasGEFN"/>
    <property type="match status" value="1"/>
</dbReference>
<comment type="caution">
    <text evidence="7">The sequence shown here is derived from an EMBL/GenBank/DDBJ whole genome shotgun (WGS) entry which is preliminary data.</text>
</comment>
<evidence type="ECO:0000313" key="7">
    <source>
        <dbReference type="EMBL" id="NXD92772.1"/>
    </source>
</evidence>
<feature type="compositionally biased region" description="Low complexity" evidence="3">
    <location>
        <begin position="583"/>
        <end position="606"/>
    </location>
</feature>
<proteinExistence type="predicted"/>
<dbReference type="PANTHER" id="PTHR23113:SF199">
    <property type="entry name" value="RAL GUANINE NUCLEOTIDE DISSOCIATION STIMULATOR-LIKE 1"/>
    <property type="match status" value="1"/>
</dbReference>
<dbReference type="Pfam" id="PF00618">
    <property type="entry name" value="RasGEF_N"/>
    <property type="match status" value="1"/>
</dbReference>
<dbReference type="Proteomes" id="UP000541605">
    <property type="component" value="Unassembled WGS sequence"/>
</dbReference>
<dbReference type="PROSITE" id="PS50009">
    <property type="entry name" value="RASGEF_CAT"/>
    <property type="match status" value="1"/>
</dbReference>
<dbReference type="Gene3D" id="1.10.840.10">
    <property type="entry name" value="Ras guanine-nucleotide exchange factors catalytic domain"/>
    <property type="match status" value="1"/>
</dbReference>
<dbReference type="PROSITE" id="PS50200">
    <property type="entry name" value="RA"/>
    <property type="match status" value="1"/>
</dbReference>
<dbReference type="GO" id="GO:0007265">
    <property type="term" value="P:Ras protein signal transduction"/>
    <property type="evidence" value="ECO:0007669"/>
    <property type="project" value="TreeGrafter"/>
</dbReference>
<dbReference type="InterPro" id="IPR000159">
    <property type="entry name" value="RA_dom"/>
</dbReference>
<dbReference type="InterPro" id="IPR001895">
    <property type="entry name" value="RASGEF_cat_dom"/>
</dbReference>
<evidence type="ECO:0000313" key="8">
    <source>
        <dbReference type="Proteomes" id="UP000541605"/>
    </source>
</evidence>
<dbReference type="AlphaFoldDB" id="A0A7K8ILF9"/>
<feature type="non-terminal residue" evidence="7">
    <location>
        <position position="730"/>
    </location>
</feature>
<dbReference type="Pfam" id="PF00788">
    <property type="entry name" value="RA"/>
    <property type="match status" value="1"/>
</dbReference>
<dbReference type="FunFam" id="1.10.840.10:FF:000005">
    <property type="entry name" value="Ral guanine nucleotide dissociation stimulator isoform 1"/>
    <property type="match status" value="1"/>
</dbReference>
<dbReference type="CDD" id="cd00155">
    <property type="entry name" value="RasGEF"/>
    <property type="match status" value="1"/>
</dbReference>
<dbReference type="InterPro" id="IPR029071">
    <property type="entry name" value="Ubiquitin-like_domsf"/>
</dbReference>
<dbReference type="InterPro" id="IPR000651">
    <property type="entry name" value="Ras-like_Gua-exchang_fac_N"/>
</dbReference>
<keyword evidence="8" id="KW-1185">Reference proteome</keyword>
<dbReference type="Pfam" id="PF00617">
    <property type="entry name" value="RasGEF"/>
    <property type="match status" value="1"/>
</dbReference>
<dbReference type="PANTHER" id="PTHR23113">
    <property type="entry name" value="GUANINE NUCLEOTIDE EXCHANGE FACTOR"/>
    <property type="match status" value="1"/>
</dbReference>
<name>A0A7K8ILF9_9PASS</name>
<dbReference type="InterPro" id="IPR019804">
    <property type="entry name" value="Ras_G-nucl-exch_fac_CS"/>
</dbReference>
<dbReference type="SMART" id="SM00314">
    <property type="entry name" value="RA"/>
    <property type="match status" value="1"/>
</dbReference>
<feature type="region of interest" description="Disordered" evidence="3">
    <location>
        <begin position="529"/>
        <end position="614"/>
    </location>
</feature>
<evidence type="ECO:0000256" key="1">
    <source>
        <dbReference type="ARBA" id="ARBA00022658"/>
    </source>
</evidence>
<feature type="domain" description="Ras-GEF" evidence="4">
    <location>
        <begin position="229"/>
        <end position="498"/>
    </location>
</feature>
<dbReference type="EMBL" id="VWYX01000235">
    <property type="protein sequence ID" value="NXD92772.1"/>
    <property type="molecule type" value="Genomic_DNA"/>
</dbReference>
<evidence type="ECO:0000256" key="2">
    <source>
        <dbReference type="PROSITE-ProRule" id="PRU00168"/>
    </source>
</evidence>
<sequence length="730" mass="81997">FSFSWQTTFQDGGEEVEDGAVYNVTLKKVQIQQAANKGARWLGGEGDQLPPEHTVRQYETSKIRAIKAGTLEKLVENLLTAFGDADFSYISIFLATYRAFASPRAVLELLLDRFGNLETSSHGEVENLNSLESEMVLRVEIASVLRAWLDQCSEDFREPPDYMCLLKLLDYLKNNMPNSDMESRVQNLLKQFQSQEVEAVDGFCSTSSSDLVDGEELEISNSEEFSSFQDHIVAEQLTYMDVMLFRRVVPYHCLGSIWSQRDKKENKNLAPTVRATITQFNAVTKCVISTILGTRELKIQQRAKIIEKWIHIAHECRILKNFSSLRAIISALQSNSIYRLKTTWMCVSKDILLMYEELSEIFSDHDNYLTSRELLMKEATSKFANLDSSEKENQKKSQKRLQLQKNKGVMQGTVPYLGTFLTDLIMLDTALQDYVEGGLINFEKRRREFEVIAQIKLLQSSCNSYCLIPDQKFIQWFRRQRHLTEEESYKLSREAEAAADTNILSPKSQKSMVKRISTLFLGTDVFSPPKEQPLKSSPIGGSSGESTDSASVSSCEFNHSETEDVCVTPVSSPEDPLKKGSISSDKGSVSNKGSDSSKGSGSSKGSIFDPGSGLDSGCISTRDLGSVPSSVPKELPVYNRQSGGSCIIRVSMDGLHASVYKSILITNQDRIPDVTQRALLKHNLEPDAVEDYELVQVISEDKELVFPRDANVFYGMNSHVNFDFILRKKA</sequence>
<keyword evidence="1 2" id="KW-0344">Guanine-nucleotide releasing factor</keyword>
<dbReference type="SMART" id="SM00147">
    <property type="entry name" value="RasGEF"/>
    <property type="match status" value="1"/>
</dbReference>